<proteinExistence type="predicted"/>
<dbReference type="PhylomeDB" id="B8MDF8"/>
<dbReference type="eggNOG" id="ENOG502SH5I">
    <property type="taxonomic scope" value="Eukaryota"/>
</dbReference>
<evidence type="ECO:0000313" key="3">
    <source>
        <dbReference type="Proteomes" id="UP000001745"/>
    </source>
</evidence>
<dbReference type="EMBL" id="EQ962655">
    <property type="protein sequence ID" value="EED17921.1"/>
    <property type="molecule type" value="Genomic_DNA"/>
</dbReference>
<dbReference type="Gene3D" id="3.40.50.2020">
    <property type="match status" value="1"/>
</dbReference>
<dbReference type="InParanoid" id="B8MDF8"/>
<dbReference type="AlphaFoldDB" id="B8MDF8"/>
<dbReference type="HOGENOM" id="CLU_1462269_0_0_1"/>
<dbReference type="GeneID" id="8102099"/>
<dbReference type="OrthoDB" id="5416609at2759"/>
<dbReference type="Proteomes" id="UP000001745">
    <property type="component" value="Unassembled WGS sequence"/>
</dbReference>
<evidence type="ECO:0000259" key="1">
    <source>
        <dbReference type="Pfam" id="PF14681"/>
    </source>
</evidence>
<keyword evidence="3" id="KW-1185">Reference proteome</keyword>
<sequence length="185" mass="20824">MLVLDADRTLTAEDTVKLFWEAVLVTAFPLDIPMLKKANKFTVDVFIRGQRKQNIDVIDPTDRTSAKLLKTAMRDARNNSLILYEAHRRGHFTDGYRLFHEDRTLIVSLMRVGGPMAHGAWDMFPSAIYFQAKNPTDVKLGHLDGQINILLVDLVINSGKSIAEFVQHICNLHATIRIVVVASVV</sequence>
<organism evidence="2 3">
    <name type="scientific">Talaromyces stipitatus (strain ATCC 10500 / CBS 375.48 / QM 6759 / NRRL 1006)</name>
    <name type="common">Penicillium stipitatum</name>
    <dbReference type="NCBI Taxonomy" id="441959"/>
    <lineage>
        <taxon>Eukaryota</taxon>
        <taxon>Fungi</taxon>
        <taxon>Dikarya</taxon>
        <taxon>Ascomycota</taxon>
        <taxon>Pezizomycotina</taxon>
        <taxon>Eurotiomycetes</taxon>
        <taxon>Eurotiomycetidae</taxon>
        <taxon>Eurotiales</taxon>
        <taxon>Trichocomaceae</taxon>
        <taxon>Talaromyces</taxon>
        <taxon>Talaromyces sect. Talaromyces</taxon>
    </lineage>
</organism>
<dbReference type="InterPro" id="IPR029057">
    <property type="entry name" value="PRTase-like"/>
</dbReference>
<feature type="domain" description="Phosphoribosyltransferase" evidence="1">
    <location>
        <begin position="47"/>
        <end position="185"/>
    </location>
</feature>
<evidence type="ECO:0000313" key="2">
    <source>
        <dbReference type="EMBL" id="EED17921.1"/>
    </source>
</evidence>
<dbReference type="VEuPathDB" id="FungiDB:TSTA_117070"/>
<dbReference type="InterPro" id="IPR000836">
    <property type="entry name" value="PRTase_dom"/>
</dbReference>
<accession>B8MDF8</accession>
<dbReference type="STRING" id="441959.B8MDF8"/>
<reference evidence="3" key="1">
    <citation type="journal article" date="2015" name="Genome Announc.">
        <title>Genome sequence of the AIDS-associated pathogen Penicillium marneffei (ATCC18224) and its near taxonomic relative Talaromyces stipitatus (ATCC10500).</title>
        <authorList>
            <person name="Nierman W.C."/>
            <person name="Fedorova-Abrams N.D."/>
            <person name="Andrianopoulos A."/>
        </authorList>
    </citation>
    <scope>NUCLEOTIDE SEQUENCE [LARGE SCALE GENOMIC DNA]</scope>
    <source>
        <strain evidence="3">ATCC 10500 / CBS 375.48 / QM 6759 / NRRL 1006</strain>
    </source>
</reference>
<protein>
    <recommendedName>
        <fullName evidence="1">Phosphoribosyltransferase domain-containing protein</fullName>
    </recommendedName>
</protein>
<gene>
    <name evidence="2" type="ORF">TSTA_117070</name>
</gene>
<dbReference type="RefSeq" id="XP_002481913.1">
    <property type="nucleotide sequence ID" value="XM_002481868.1"/>
</dbReference>
<name>B8MDF8_TALSN</name>
<dbReference type="SUPFAM" id="SSF53271">
    <property type="entry name" value="PRTase-like"/>
    <property type="match status" value="1"/>
</dbReference>
<dbReference type="Pfam" id="PF14681">
    <property type="entry name" value="UPRTase"/>
    <property type="match status" value="1"/>
</dbReference>